<feature type="region of interest" description="Disordered" evidence="1">
    <location>
        <begin position="1"/>
        <end position="31"/>
    </location>
</feature>
<feature type="compositionally biased region" description="Polar residues" evidence="1">
    <location>
        <begin position="93"/>
        <end position="105"/>
    </location>
</feature>
<feature type="compositionally biased region" description="Low complexity" evidence="1">
    <location>
        <begin position="106"/>
        <end position="116"/>
    </location>
</feature>
<dbReference type="EMBL" id="CP138588">
    <property type="protein sequence ID" value="WPH03076.1"/>
    <property type="molecule type" value="Genomic_DNA"/>
</dbReference>
<proteinExistence type="predicted"/>
<dbReference type="Proteomes" id="UP001303373">
    <property type="component" value="Chromosome 9"/>
</dbReference>
<evidence type="ECO:0000256" key="1">
    <source>
        <dbReference type="SAM" id="MobiDB-lite"/>
    </source>
</evidence>
<evidence type="ECO:0000313" key="3">
    <source>
        <dbReference type="Proteomes" id="UP001303373"/>
    </source>
</evidence>
<organism evidence="2 3">
    <name type="scientific">Acrodontium crateriforme</name>
    <dbReference type="NCBI Taxonomy" id="150365"/>
    <lineage>
        <taxon>Eukaryota</taxon>
        <taxon>Fungi</taxon>
        <taxon>Dikarya</taxon>
        <taxon>Ascomycota</taxon>
        <taxon>Pezizomycotina</taxon>
        <taxon>Dothideomycetes</taxon>
        <taxon>Dothideomycetidae</taxon>
        <taxon>Mycosphaerellales</taxon>
        <taxon>Teratosphaeriaceae</taxon>
        <taxon>Acrodontium</taxon>
    </lineage>
</organism>
<gene>
    <name evidence="2" type="ORF">R9X50_00595000</name>
</gene>
<feature type="region of interest" description="Disordered" evidence="1">
    <location>
        <begin position="93"/>
        <end position="245"/>
    </location>
</feature>
<sequence>MTSSLSLFPSTRPSRNYSRSKLQSRTGSAAPGELRGIAMQVIATPKVQPAEDQINHSLFCNADPVSPIYPERTSSKNPYIARRVSGLSSSNTLETTFSPVSSEDTLSSLPMQSSPLSRRHGSPHKMRPGPPSNIVTKAPAGCDVSLHDDQLSPLPEKTKFKTRTSPASEYPSPATLRAGSPNFGRSNSPVTRRTRARTTSPSPIADSPPMRSIFPQYDHSRPANQQKYFPTVSSPTRSLPSEQVSKIGSPVEVNAAKVQRFDSAVTLVEGYEHIPIADASDLLALREAAGEKSRIGLRKVQLGLHKPQGANIAIGRSIDELLYSMESALSSNTPKNQRQYAILKHGAHETGALPVSQLSLPSGSASKGSMKSSPVTIFPQMAAVNAIESLSNSPAAMEIATFDPTGDSHAAARLAQDVVATAHETYDCELTQSTDTRPSVYSTNKTVTYSLAHPLHGTFTITAKTPCNVHSRTSGTKISLHHPSASPTAIACDSLVLASIDLGREACVLDTPGLVALNSRYMLDIAITAVLAVAAVEAEAMMEEPLTFAAPPKSPYAPGSALSSKKKKKGYRRSKLMSKAKEEVFGNEVVELPLVTRGAIALVGLSFKAAIAVLGLGVKATTSVVGHFVEKI</sequence>
<name>A0AAQ3RBB6_9PEZI</name>
<feature type="compositionally biased region" description="Polar residues" evidence="1">
    <location>
        <begin position="222"/>
        <end position="245"/>
    </location>
</feature>
<accession>A0AAQ3RBB6</accession>
<evidence type="ECO:0000313" key="2">
    <source>
        <dbReference type="EMBL" id="WPH03076.1"/>
    </source>
</evidence>
<feature type="compositionally biased region" description="Basic residues" evidence="1">
    <location>
        <begin position="117"/>
        <end position="127"/>
    </location>
</feature>
<feature type="compositionally biased region" description="Polar residues" evidence="1">
    <location>
        <begin position="1"/>
        <end position="27"/>
    </location>
</feature>
<reference evidence="2 3" key="1">
    <citation type="submission" date="2023-11" db="EMBL/GenBank/DDBJ databases">
        <title>An acidophilic fungus is an integral part of prey digestion in a carnivorous sundew plant.</title>
        <authorList>
            <person name="Tsai I.J."/>
        </authorList>
    </citation>
    <scope>NUCLEOTIDE SEQUENCE [LARGE SCALE GENOMIC DNA]</scope>
    <source>
        <strain evidence="2">169a</strain>
    </source>
</reference>
<keyword evidence="3" id="KW-1185">Reference proteome</keyword>
<protein>
    <submittedName>
        <fullName evidence="2">Uncharacterized protein</fullName>
    </submittedName>
</protein>
<dbReference type="AlphaFoldDB" id="A0AAQ3RBB6"/>